<accession>A0A016RY63</accession>
<gene>
    <name evidence="1" type="primary">Acey_s0338.g2933</name>
    <name evidence="1" type="ORF">Y032_0338g2933</name>
</gene>
<comment type="caution">
    <text evidence="1">The sequence shown here is derived from an EMBL/GenBank/DDBJ whole genome shotgun (WGS) entry which is preliminary data.</text>
</comment>
<dbReference type="EMBL" id="JARK01001674">
    <property type="protein sequence ID" value="EYB83298.1"/>
    <property type="molecule type" value="Genomic_DNA"/>
</dbReference>
<dbReference type="Proteomes" id="UP000024635">
    <property type="component" value="Unassembled WGS sequence"/>
</dbReference>
<dbReference type="OrthoDB" id="1729993at2759"/>
<proteinExistence type="predicted"/>
<protein>
    <submittedName>
        <fullName evidence="1">Uncharacterized protein</fullName>
    </submittedName>
</protein>
<reference evidence="2" key="1">
    <citation type="journal article" date="2015" name="Nat. Genet.">
        <title>The genome and transcriptome of the zoonotic hookworm Ancylostoma ceylanicum identify infection-specific gene families.</title>
        <authorList>
            <person name="Schwarz E.M."/>
            <person name="Hu Y."/>
            <person name="Antoshechkin I."/>
            <person name="Miller M.M."/>
            <person name="Sternberg P.W."/>
            <person name="Aroian R.V."/>
        </authorList>
    </citation>
    <scope>NUCLEOTIDE SEQUENCE</scope>
    <source>
        <strain evidence="2">HY135</strain>
    </source>
</reference>
<name>A0A016RY63_9BILA</name>
<dbReference type="AlphaFoldDB" id="A0A016RY63"/>
<keyword evidence="2" id="KW-1185">Reference proteome</keyword>
<evidence type="ECO:0000313" key="2">
    <source>
        <dbReference type="Proteomes" id="UP000024635"/>
    </source>
</evidence>
<sequence length="119" mass="13287">MYAVGEYGSQNVSSHLSNQFTPNLSRKTSIYVIYIVKGSIPSEAKIFARRKGALRDRLHDYFEKISTEEFTHPPIPQLPPTHGPVLITVEETEAALKQLKSGKATSPDDVAVELWKSKC</sequence>
<organism evidence="1 2">
    <name type="scientific">Ancylostoma ceylanicum</name>
    <dbReference type="NCBI Taxonomy" id="53326"/>
    <lineage>
        <taxon>Eukaryota</taxon>
        <taxon>Metazoa</taxon>
        <taxon>Ecdysozoa</taxon>
        <taxon>Nematoda</taxon>
        <taxon>Chromadorea</taxon>
        <taxon>Rhabditida</taxon>
        <taxon>Rhabditina</taxon>
        <taxon>Rhabditomorpha</taxon>
        <taxon>Strongyloidea</taxon>
        <taxon>Ancylostomatidae</taxon>
        <taxon>Ancylostomatinae</taxon>
        <taxon>Ancylostoma</taxon>
    </lineage>
</organism>
<evidence type="ECO:0000313" key="1">
    <source>
        <dbReference type="EMBL" id="EYB83298.1"/>
    </source>
</evidence>